<dbReference type="FunFam" id="2.10.25.10:FF:000434">
    <property type="entry name" value="Predicted protein"/>
    <property type="match status" value="1"/>
</dbReference>
<dbReference type="PROSITE" id="PS50026">
    <property type="entry name" value="EGF_3"/>
    <property type="match status" value="8"/>
</dbReference>
<sequence length="748" mass="82250">MCITGEPYTSWLCSNTDNLNMLSIDTHSKKRTQRSRCFLMLVLCIIAASFVHFSEAGLACLSNPCVYGVCIDDLNSTYSCYCIDGFTGVHCQTNWDECWSSPCLNGGTCNDGVASYNCSCPDGFLGLNCEENYNECQSNPCQNNGLCHDKENGFYCSCAKGYEGDFCEIDVAVCNTGNRCHNGAICIEGLGLEYTCRCTEGYEGQFCDAEINECASAPCQNGAICIDKFASYVCACSKGFSGTNCEEEIMICADSPCANQALCLMEEQSPTCYCVPDFHGERCELQYDECQLGLERCVNGGTCVDGVDEYFCMCAPNFTGESCECLVREEDGQISMDCNVTFIWHSTTSSSKTESFISTTETWDYSSNFEHKLHSSSIPTFTAEYTDSNLQSTVEKSFITEKITNPTDILSTITDTNDKTTFTDERVTDSFQYYSTISEIPMSTVDQNMSITLPSTIEHEMDKNQSTSIDDASIENVTELTPVGFPFHSTNLPSEAFTTSITDPIDPSELPPSKMSTSTPELNLFFTESPTNKFSSIPTLQGKDQDINLELMPTSAVNVSLDTSTLSYAITTEGVEDNVQASEAPVDPIATPAMTHPPEVIQKCDETVCKNGGTCFMSTNGVRCHCNFRYVGPFCNIPVRIQNAAFSKDSFLRHIIYRRDNSIHTVRPNTTVFGQAAAIMVRFSAKLTSREGLILLASAEGEEGYHYVALFLHNGLLQFQFSCGLQTMLLSEIEGIVNNGSELKVKVQ</sequence>
<feature type="domain" description="EGF-like" evidence="8">
    <location>
        <begin position="248"/>
        <end position="284"/>
    </location>
</feature>
<dbReference type="SMART" id="SM00179">
    <property type="entry name" value="EGF_CA"/>
    <property type="match status" value="7"/>
</dbReference>
<dbReference type="SMART" id="SM00181">
    <property type="entry name" value="EGF"/>
    <property type="match status" value="8"/>
</dbReference>
<dbReference type="GO" id="GO:0005509">
    <property type="term" value="F:calcium ion binding"/>
    <property type="evidence" value="ECO:0007669"/>
    <property type="project" value="InterPro"/>
</dbReference>
<dbReference type="InterPro" id="IPR051022">
    <property type="entry name" value="Notch_Cell-Fate_Det"/>
</dbReference>
<dbReference type="PROSITE" id="PS00010">
    <property type="entry name" value="ASX_HYDROXYL"/>
    <property type="match status" value="4"/>
</dbReference>
<feature type="disulfide bond" evidence="6">
    <location>
        <begin position="158"/>
        <end position="167"/>
    </location>
</feature>
<keyword evidence="7" id="KW-0472">Membrane</keyword>
<dbReference type="PANTHER" id="PTHR24049">
    <property type="entry name" value="CRUMBS FAMILY MEMBER"/>
    <property type="match status" value="1"/>
</dbReference>
<dbReference type="InterPro" id="IPR013320">
    <property type="entry name" value="ConA-like_dom_sf"/>
</dbReference>
<evidence type="ECO:0000256" key="1">
    <source>
        <dbReference type="ARBA" id="ARBA00022536"/>
    </source>
</evidence>
<feature type="transmembrane region" description="Helical" evidence="7">
    <location>
        <begin position="37"/>
        <end position="54"/>
    </location>
</feature>
<proteinExistence type="predicted"/>
<organism evidence="9 10">
    <name type="scientific">Anopheles atroparvus</name>
    <name type="common">European mosquito</name>
    <dbReference type="NCBI Taxonomy" id="41427"/>
    <lineage>
        <taxon>Eukaryota</taxon>
        <taxon>Metazoa</taxon>
        <taxon>Ecdysozoa</taxon>
        <taxon>Arthropoda</taxon>
        <taxon>Hexapoda</taxon>
        <taxon>Insecta</taxon>
        <taxon>Pterygota</taxon>
        <taxon>Neoptera</taxon>
        <taxon>Endopterygota</taxon>
        <taxon>Diptera</taxon>
        <taxon>Nematocera</taxon>
        <taxon>Culicoidea</taxon>
        <taxon>Culicidae</taxon>
        <taxon>Anophelinae</taxon>
        <taxon>Anopheles</taxon>
    </lineage>
</organism>
<dbReference type="PROSITE" id="PS01186">
    <property type="entry name" value="EGF_2"/>
    <property type="match status" value="5"/>
</dbReference>
<keyword evidence="2" id="KW-0732">Signal</keyword>
<keyword evidence="7" id="KW-0812">Transmembrane</keyword>
<evidence type="ECO:0000313" key="9">
    <source>
        <dbReference type="EnsemblMetazoa" id="ENSAATROPP009035"/>
    </source>
</evidence>
<feature type="disulfide bond" evidence="6">
    <location>
        <begin position="60"/>
        <end position="70"/>
    </location>
</feature>
<keyword evidence="5" id="KW-0325">Glycoprotein</keyword>
<dbReference type="AlphaFoldDB" id="A0AAG5DDW0"/>
<feature type="disulfide bond" evidence="6">
    <location>
        <begin position="236"/>
        <end position="245"/>
    </location>
</feature>
<dbReference type="FunFam" id="2.10.25.10:FF:000662">
    <property type="entry name" value="Eyes shut, isoform E"/>
    <property type="match status" value="1"/>
</dbReference>
<dbReference type="FunFam" id="2.10.25.10:FF:000472">
    <property type="entry name" value="Uncharacterized protein, isoform A"/>
    <property type="match status" value="1"/>
</dbReference>
<evidence type="ECO:0000256" key="7">
    <source>
        <dbReference type="SAM" id="Phobius"/>
    </source>
</evidence>
<feature type="disulfide bond" evidence="6">
    <location>
        <begin position="626"/>
        <end position="635"/>
    </location>
</feature>
<dbReference type="PRINTS" id="PR00010">
    <property type="entry name" value="EGFBLOOD"/>
</dbReference>
<dbReference type="Pfam" id="PF12661">
    <property type="entry name" value="hEGF"/>
    <property type="match status" value="2"/>
</dbReference>
<keyword evidence="4 6" id="KW-1015">Disulfide bond</keyword>
<feature type="disulfide bond" evidence="6">
    <location>
        <begin position="120"/>
        <end position="129"/>
    </location>
</feature>
<feature type="domain" description="EGF-like" evidence="8">
    <location>
        <begin position="56"/>
        <end position="92"/>
    </location>
</feature>
<comment type="caution">
    <text evidence="6">Lacks conserved residue(s) required for the propagation of feature annotation.</text>
</comment>
<dbReference type="Gene3D" id="2.10.25.10">
    <property type="entry name" value="Laminin"/>
    <property type="match status" value="8"/>
</dbReference>
<dbReference type="PROSITE" id="PS00022">
    <property type="entry name" value="EGF_1"/>
    <property type="match status" value="8"/>
</dbReference>
<accession>A0AAG5DDW0</accession>
<evidence type="ECO:0000256" key="4">
    <source>
        <dbReference type="ARBA" id="ARBA00023157"/>
    </source>
</evidence>
<dbReference type="InterPro" id="IPR013032">
    <property type="entry name" value="EGF-like_CS"/>
</dbReference>
<dbReference type="Gene3D" id="2.60.120.200">
    <property type="match status" value="1"/>
</dbReference>
<dbReference type="InterPro" id="IPR000152">
    <property type="entry name" value="EGF-type_Asp/Asn_hydroxyl_site"/>
</dbReference>
<evidence type="ECO:0000259" key="8">
    <source>
        <dbReference type="PROSITE" id="PS50026"/>
    </source>
</evidence>
<dbReference type="FunFam" id="2.10.25.10:FF:000004">
    <property type="entry name" value="Neurogenic locus notch 1"/>
    <property type="match status" value="1"/>
</dbReference>
<reference evidence="9" key="1">
    <citation type="submission" date="2024-04" db="UniProtKB">
        <authorList>
            <consortium name="EnsemblMetazoa"/>
        </authorList>
    </citation>
    <scope>IDENTIFICATION</scope>
    <source>
        <strain evidence="9">EBRO</strain>
    </source>
</reference>
<dbReference type="Pfam" id="PF00008">
    <property type="entry name" value="EGF"/>
    <property type="match status" value="5"/>
</dbReference>
<feature type="domain" description="EGF-like" evidence="8">
    <location>
        <begin position="132"/>
        <end position="168"/>
    </location>
</feature>
<dbReference type="Proteomes" id="UP000075880">
    <property type="component" value="Unassembled WGS sequence"/>
</dbReference>
<dbReference type="InterPro" id="IPR018097">
    <property type="entry name" value="EGF_Ca-bd_CS"/>
</dbReference>
<feature type="disulfide bond" evidence="6">
    <location>
        <begin position="274"/>
        <end position="283"/>
    </location>
</feature>
<feature type="domain" description="EGF-like" evidence="8">
    <location>
        <begin position="170"/>
        <end position="208"/>
    </location>
</feature>
<dbReference type="EnsemblMetazoa" id="ENSAATROPT009997">
    <property type="protein sequence ID" value="ENSAATROPP009035"/>
    <property type="gene ID" value="ENSAATROPG008150"/>
</dbReference>
<feature type="domain" description="EGF-like" evidence="8">
    <location>
        <begin position="94"/>
        <end position="130"/>
    </location>
</feature>
<dbReference type="SUPFAM" id="SSF49899">
    <property type="entry name" value="Concanavalin A-like lectins/glucanases"/>
    <property type="match status" value="1"/>
</dbReference>
<keyword evidence="7" id="KW-1133">Transmembrane helix</keyword>
<keyword evidence="1 6" id="KW-0245">EGF-like domain</keyword>
<name>A0AAG5DDW0_ANOAO</name>
<protein>
    <recommendedName>
        <fullName evidence="8">EGF-like domain-containing protein</fullName>
    </recommendedName>
</protein>
<dbReference type="InterPro" id="IPR001881">
    <property type="entry name" value="EGF-like_Ca-bd_dom"/>
</dbReference>
<feature type="domain" description="EGF-like" evidence="8">
    <location>
        <begin position="600"/>
        <end position="636"/>
    </location>
</feature>
<evidence type="ECO:0000256" key="6">
    <source>
        <dbReference type="PROSITE-ProRule" id="PRU00076"/>
    </source>
</evidence>
<feature type="disulfide bond" evidence="6">
    <location>
        <begin position="198"/>
        <end position="207"/>
    </location>
</feature>
<keyword evidence="3" id="KW-0677">Repeat</keyword>
<dbReference type="SUPFAM" id="SSF57196">
    <property type="entry name" value="EGF/Laminin"/>
    <property type="match status" value="7"/>
</dbReference>
<feature type="domain" description="EGF-like" evidence="8">
    <location>
        <begin position="286"/>
        <end position="324"/>
    </location>
</feature>
<evidence type="ECO:0000256" key="5">
    <source>
        <dbReference type="ARBA" id="ARBA00023180"/>
    </source>
</evidence>
<evidence type="ECO:0000313" key="10">
    <source>
        <dbReference type="Proteomes" id="UP000075880"/>
    </source>
</evidence>
<dbReference type="CDD" id="cd00054">
    <property type="entry name" value="EGF_CA"/>
    <property type="match status" value="4"/>
</dbReference>
<dbReference type="InterPro" id="IPR000742">
    <property type="entry name" value="EGF"/>
</dbReference>
<evidence type="ECO:0000256" key="3">
    <source>
        <dbReference type="ARBA" id="ARBA00022737"/>
    </source>
</evidence>
<feature type="disulfide bond" evidence="6">
    <location>
        <begin position="82"/>
        <end position="91"/>
    </location>
</feature>
<feature type="disulfide bond" evidence="6">
    <location>
        <begin position="314"/>
        <end position="323"/>
    </location>
</feature>
<keyword evidence="10" id="KW-1185">Reference proteome</keyword>
<evidence type="ECO:0000256" key="2">
    <source>
        <dbReference type="ARBA" id="ARBA00022729"/>
    </source>
</evidence>
<feature type="domain" description="EGF-like" evidence="8">
    <location>
        <begin position="210"/>
        <end position="246"/>
    </location>
</feature>
<dbReference type="PROSITE" id="PS01187">
    <property type="entry name" value="EGF_CA"/>
    <property type="match status" value="3"/>
</dbReference>